<feature type="region of interest" description="Disordered" evidence="1">
    <location>
        <begin position="16"/>
        <end position="37"/>
    </location>
</feature>
<accession>F5Y7H4</accession>
<dbReference type="Proteomes" id="UP000009222">
    <property type="component" value="Chromosome"/>
</dbReference>
<feature type="compositionally biased region" description="Basic and acidic residues" evidence="1">
    <location>
        <begin position="18"/>
        <end position="28"/>
    </location>
</feature>
<dbReference type="KEGG" id="taz:TREAZ_1106"/>
<proteinExistence type="predicted"/>
<reference evidence="3" key="1">
    <citation type="submission" date="2009-12" db="EMBL/GenBank/DDBJ databases">
        <title>Complete sequence of Treponema azotonutricium strain ZAS-9.</title>
        <authorList>
            <person name="Tetu S.G."/>
            <person name="Matson E."/>
            <person name="Ren Q."/>
            <person name="Seshadri R."/>
            <person name="Elbourne L."/>
            <person name="Hassan K.A."/>
            <person name="Durkin A."/>
            <person name="Radune D."/>
            <person name="Mohamoud Y."/>
            <person name="Shay R."/>
            <person name="Jin S."/>
            <person name="Zhang X."/>
            <person name="Lucey K."/>
            <person name="Ballor N.R."/>
            <person name="Ottesen E."/>
            <person name="Rosenthal R."/>
            <person name="Allen A."/>
            <person name="Leadbetter J.R."/>
            <person name="Paulsen I.T."/>
        </authorList>
    </citation>
    <scope>NUCLEOTIDE SEQUENCE [LARGE SCALE GENOMIC DNA]</scope>
    <source>
        <strain evidence="3">ATCC BAA-888 / DSM 13862 / ZAS-9</strain>
    </source>
</reference>
<gene>
    <name evidence="2" type="ordered locus">TREAZ_1106</name>
</gene>
<protein>
    <submittedName>
        <fullName evidence="2">Uncharacterized protein</fullName>
    </submittedName>
</protein>
<evidence type="ECO:0000313" key="3">
    <source>
        <dbReference type="Proteomes" id="UP000009222"/>
    </source>
</evidence>
<dbReference type="AlphaFoldDB" id="F5Y7H4"/>
<evidence type="ECO:0000256" key="1">
    <source>
        <dbReference type="SAM" id="MobiDB-lite"/>
    </source>
</evidence>
<name>F5Y7H4_LEAAZ</name>
<dbReference type="STRING" id="545695.TREAZ_1106"/>
<dbReference type="RefSeq" id="WP_015710884.1">
    <property type="nucleotide sequence ID" value="NC_015577.1"/>
</dbReference>
<dbReference type="EMBL" id="CP001841">
    <property type="protein sequence ID" value="AEF80434.1"/>
    <property type="molecule type" value="Genomic_DNA"/>
</dbReference>
<dbReference type="HOGENOM" id="CLU_1354097_0_0_12"/>
<keyword evidence="3" id="KW-1185">Reference proteome</keyword>
<dbReference type="InParanoid" id="F5Y7H4"/>
<sequence length="202" mass="22415">MSTKLVAEMAGNPAGIKTDLKGTEKTSDLEVTNSRKTSKGAISTETVEKIAASLTEAMGLVAKSSNTFTPHDRIRLVGAGIKNWGFIQTAFSHAVANPQFVPAFLDMDQFKNAVDDFERKRILLTLIQQFTKIISDSMLNDSDEAYHDGIEYYNYVREAARQRVPGAEAEYKALKPYFKRNKRAAMNSANPNQAEFRNIAEG</sequence>
<evidence type="ECO:0000313" key="2">
    <source>
        <dbReference type="EMBL" id="AEF80434.1"/>
    </source>
</evidence>
<reference evidence="2 3" key="2">
    <citation type="journal article" date="2011" name="ISME J.">
        <title>RNA-seq reveals cooperative metabolic interactions between two termite-gut spirochete species in co-culture.</title>
        <authorList>
            <person name="Rosenthal A.Z."/>
            <person name="Matson E.G."/>
            <person name="Eldar A."/>
            <person name="Leadbetter J.R."/>
        </authorList>
    </citation>
    <scope>NUCLEOTIDE SEQUENCE [LARGE SCALE GENOMIC DNA]</scope>
    <source>
        <strain evidence="3">ATCC BAA-888 / DSM 13862 / ZAS-9</strain>
    </source>
</reference>
<organism evidence="2 3">
    <name type="scientific">Leadbettera azotonutricia (strain ATCC BAA-888 / DSM 13862 / ZAS-9)</name>
    <name type="common">Treponema azotonutricium</name>
    <dbReference type="NCBI Taxonomy" id="545695"/>
    <lineage>
        <taxon>Bacteria</taxon>
        <taxon>Pseudomonadati</taxon>
        <taxon>Spirochaetota</taxon>
        <taxon>Spirochaetia</taxon>
        <taxon>Spirochaetales</taxon>
        <taxon>Breznakiellaceae</taxon>
        <taxon>Leadbettera</taxon>
    </lineage>
</organism>